<dbReference type="EMBL" id="FQUQ01000002">
    <property type="protein sequence ID" value="SHF39857.1"/>
    <property type="molecule type" value="Genomic_DNA"/>
</dbReference>
<dbReference type="Gene3D" id="3.40.50.12370">
    <property type="match status" value="1"/>
</dbReference>
<dbReference type="InterPro" id="IPR006015">
    <property type="entry name" value="Universal_stress_UspA"/>
</dbReference>
<reference evidence="4" key="1">
    <citation type="submission" date="2016-11" db="EMBL/GenBank/DDBJ databases">
        <authorList>
            <person name="Varghese N."/>
            <person name="Submissions S."/>
        </authorList>
    </citation>
    <scope>NUCLEOTIDE SEQUENCE [LARGE SCALE GENOMIC DNA]</scope>
    <source>
        <strain evidence="4">DSM 16990</strain>
    </source>
</reference>
<accession>A0A1M5BC10</accession>
<evidence type="ECO:0000259" key="2">
    <source>
        <dbReference type="Pfam" id="PF00582"/>
    </source>
</evidence>
<dbReference type="OrthoDB" id="789733at2"/>
<evidence type="ECO:0000313" key="4">
    <source>
        <dbReference type="Proteomes" id="UP000184287"/>
    </source>
</evidence>
<dbReference type="PRINTS" id="PR01438">
    <property type="entry name" value="UNVRSLSTRESS"/>
</dbReference>
<dbReference type="PANTHER" id="PTHR46268:SF6">
    <property type="entry name" value="UNIVERSAL STRESS PROTEIN UP12"/>
    <property type="match status" value="1"/>
</dbReference>
<dbReference type="SUPFAM" id="SSF52402">
    <property type="entry name" value="Adenine nucleotide alpha hydrolases-like"/>
    <property type="match status" value="2"/>
</dbReference>
<dbReference type="Proteomes" id="UP000184287">
    <property type="component" value="Unassembled WGS sequence"/>
</dbReference>
<name>A0A1M5BC10_9SPHI</name>
<keyword evidence="4" id="KW-1185">Reference proteome</keyword>
<dbReference type="CDD" id="cd00293">
    <property type="entry name" value="USP-like"/>
    <property type="match status" value="1"/>
</dbReference>
<proteinExistence type="inferred from homology"/>
<dbReference type="STRING" id="288992.SAMN04488522_1021120"/>
<sequence>MKTILVLTDFSKSALIAAETAVMLAGRLHANLLLFYADSAIPVNPFYPGIFQGEGDDSWKMHCKTEMDKVKDHLMRLISLMKTDSRKPGISRKIAEGDLGAHVTELVKNGNVEMIAMGAPSGSKIDHVLIGSDTSAVIGAADCPVLIVPANGSITALDRVVFATNYHKSDIFAIEYLVELGKLFAYQLEIVHISLYGAKESNHNNEVMDFVKKLSGDIYPRVLFKEIKGKHLFNRLVQFYKERETDLLSMTHQQHTLLSRMLKEGTVMKSLATQKFPMLIFPPGIARN</sequence>
<dbReference type="AlphaFoldDB" id="A0A1M5BC10"/>
<dbReference type="RefSeq" id="WP_073231411.1">
    <property type="nucleotide sequence ID" value="NZ_FQUQ01000002.1"/>
</dbReference>
<feature type="domain" description="UspA" evidence="2">
    <location>
        <begin position="1"/>
        <end position="149"/>
    </location>
</feature>
<protein>
    <submittedName>
        <fullName evidence="3">Nucleotide-binding universal stress protein, UspA family</fullName>
    </submittedName>
</protein>
<evidence type="ECO:0000313" key="3">
    <source>
        <dbReference type="EMBL" id="SHF39857.1"/>
    </source>
</evidence>
<dbReference type="Pfam" id="PF00582">
    <property type="entry name" value="Usp"/>
    <property type="match status" value="1"/>
</dbReference>
<evidence type="ECO:0000256" key="1">
    <source>
        <dbReference type="ARBA" id="ARBA00008791"/>
    </source>
</evidence>
<comment type="similarity">
    <text evidence="1">Belongs to the universal stress protein A family.</text>
</comment>
<organism evidence="3 4">
    <name type="scientific">Pedobacter caeni</name>
    <dbReference type="NCBI Taxonomy" id="288992"/>
    <lineage>
        <taxon>Bacteria</taxon>
        <taxon>Pseudomonadati</taxon>
        <taxon>Bacteroidota</taxon>
        <taxon>Sphingobacteriia</taxon>
        <taxon>Sphingobacteriales</taxon>
        <taxon>Sphingobacteriaceae</taxon>
        <taxon>Pedobacter</taxon>
    </lineage>
</organism>
<dbReference type="PANTHER" id="PTHR46268">
    <property type="entry name" value="STRESS RESPONSE PROTEIN NHAX"/>
    <property type="match status" value="1"/>
</dbReference>
<dbReference type="InterPro" id="IPR006016">
    <property type="entry name" value="UspA"/>
</dbReference>
<gene>
    <name evidence="3" type="ORF">SAMN04488522_1021120</name>
</gene>